<accession>A0A6J6EN33</accession>
<dbReference type="AlphaFoldDB" id="A0A6J6EN33"/>
<gene>
    <name evidence="1" type="ORF">UFOPK1722_00723</name>
</gene>
<dbReference type="EMBL" id="CAEZTS010000049">
    <property type="protein sequence ID" value="CAB4576735.1"/>
    <property type="molecule type" value="Genomic_DNA"/>
</dbReference>
<proteinExistence type="predicted"/>
<name>A0A6J6EN33_9ZZZZ</name>
<evidence type="ECO:0000313" key="1">
    <source>
        <dbReference type="EMBL" id="CAB4576735.1"/>
    </source>
</evidence>
<sequence length="78" mass="8810">MASTAMGSISDERDQTSTATRFLYQPQALHTVWGNLAEPQRGQRLRDGAPSFQAPARWLRDFIFDFFFFGTATSIFSS</sequence>
<protein>
    <submittedName>
        <fullName evidence="1">Unannotated protein</fullName>
    </submittedName>
</protein>
<organism evidence="1">
    <name type="scientific">freshwater metagenome</name>
    <dbReference type="NCBI Taxonomy" id="449393"/>
    <lineage>
        <taxon>unclassified sequences</taxon>
        <taxon>metagenomes</taxon>
        <taxon>ecological metagenomes</taxon>
    </lineage>
</organism>
<reference evidence="1" key="1">
    <citation type="submission" date="2020-05" db="EMBL/GenBank/DDBJ databases">
        <authorList>
            <person name="Chiriac C."/>
            <person name="Salcher M."/>
            <person name="Ghai R."/>
            <person name="Kavagutti S V."/>
        </authorList>
    </citation>
    <scope>NUCLEOTIDE SEQUENCE</scope>
</reference>